<evidence type="ECO:0000256" key="3">
    <source>
        <dbReference type="ARBA" id="ARBA00023242"/>
    </source>
</evidence>
<feature type="compositionally biased region" description="Basic residues" evidence="5">
    <location>
        <begin position="309"/>
        <end position="318"/>
    </location>
</feature>
<dbReference type="EMBL" id="LRGB01000512">
    <property type="protein sequence ID" value="KZS18838.1"/>
    <property type="molecule type" value="Genomic_DNA"/>
</dbReference>
<feature type="region of interest" description="Disordered" evidence="5">
    <location>
        <begin position="309"/>
        <end position="365"/>
    </location>
</feature>
<evidence type="ECO:0000256" key="5">
    <source>
        <dbReference type="SAM" id="MobiDB-lite"/>
    </source>
</evidence>
<dbReference type="OrthoDB" id="444809at2759"/>
<feature type="compositionally biased region" description="Basic residues" evidence="5">
    <location>
        <begin position="336"/>
        <end position="365"/>
    </location>
</feature>
<dbReference type="Pfam" id="PF04935">
    <property type="entry name" value="SURF6"/>
    <property type="match status" value="1"/>
</dbReference>
<comment type="subcellular location">
    <subcellularLocation>
        <location evidence="1">Nucleus</location>
    </subcellularLocation>
</comment>
<organism evidence="7 8">
    <name type="scientific">Daphnia magna</name>
    <dbReference type="NCBI Taxonomy" id="35525"/>
    <lineage>
        <taxon>Eukaryota</taxon>
        <taxon>Metazoa</taxon>
        <taxon>Ecdysozoa</taxon>
        <taxon>Arthropoda</taxon>
        <taxon>Crustacea</taxon>
        <taxon>Branchiopoda</taxon>
        <taxon>Diplostraca</taxon>
        <taxon>Cladocera</taxon>
        <taxon>Anomopoda</taxon>
        <taxon>Daphniidae</taxon>
        <taxon>Daphnia</taxon>
    </lineage>
</organism>
<dbReference type="STRING" id="35525.A0A162PGT7"/>
<feature type="region of interest" description="Disordered" evidence="5">
    <location>
        <begin position="102"/>
        <end position="125"/>
    </location>
</feature>
<dbReference type="InterPro" id="IPR007019">
    <property type="entry name" value="SURF6"/>
</dbReference>
<dbReference type="GO" id="GO:0003677">
    <property type="term" value="F:DNA binding"/>
    <property type="evidence" value="ECO:0007669"/>
    <property type="project" value="TreeGrafter"/>
</dbReference>
<protein>
    <submittedName>
        <fullName evidence="7">Surfeit locus protein 6</fullName>
    </submittedName>
</protein>
<evidence type="ECO:0000259" key="6">
    <source>
        <dbReference type="Pfam" id="PF04935"/>
    </source>
</evidence>
<comment type="similarity">
    <text evidence="2">Belongs to the SURF6 family.</text>
</comment>
<dbReference type="GO" id="GO:0042273">
    <property type="term" value="P:ribosomal large subunit biogenesis"/>
    <property type="evidence" value="ECO:0007669"/>
    <property type="project" value="TreeGrafter"/>
</dbReference>
<dbReference type="Proteomes" id="UP000076858">
    <property type="component" value="Unassembled WGS sequence"/>
</dbReference>
<dbReference type="GO" id="GO:0042274">
    <property type="term" value="P:ribosomal small subunit biogenesis"/>
    <property type="evidence" value="ECO:0007669"/>
    <property type="project" value="TreeGrafter"/>
</dbReference>
<name>A0A162PGT7_9CRUS</name>
<feature type="coiled-coil region" evidence="4">
    <location>
        <begin position="152"/>
        <end position="187"/>
    </location>
</feature>
<keyword evidence="3" id="KW-0539">Nucleus</keyword>
<evidence type="ECO:0000256" key="1">
    <source>
        <dbReference type="ARBA" id="ARBA00004123"/>
    </source>
</evidence>
<gene>
    <name evidence="7" type="ORF">APZ42_015426</name>
</gene>
<feature type="region of interest" description="Disordered" evidence="5">
    <location>
        <begin position="1"/>
        <end position="65"/>
    </location>
</feature>
<accession>A0A162PGT7</accession>
<dbReference type="InterPro" id="IPR029190">
    <property type="entry name" value="Rrp14/SURF6_C"/>
</dbReference>
<feature type="compositionally biased region" description="Basic and acidic residues" evidence="5">
    <location>
        <begin position="50"/>
        <end position="65"/>
    </location>
</feature>
<keyword evidence="4" id="KW-0175">Coiled coil</keyword>
<feature type="compositionally biased region" description="Basic and acidic residues" evidence="5">
    <location>
        <begin position="319"/>
        <end position="335"/>
    </location>
</feature>
<comment type="caution">
    <text evidence="7">The sequence shown here is derived from an EMBL/GenBank/DDBJ whole genome shotgun (WGS) entry which is preliminary data.</text>
</comment>
<proteinExistence type="inferred from homology"/>
<dbReference type="GO" id="GO:0005730">
    <property type="term" value="C:nucleolus"/>
    <property type="evidence" value="ECO:0007669"/>
    <property type="project" value="TreeGrafter"/>
</dbReference>
<sequence>MSKSVASGKLDNRNSSSKKNSSGPVMAPAVLVNGKTENKNLKVSSKQNMKKMDPKNQDSDEKRGPIDLVALKKQLSSEDLFISSLLTNIPTQGVSTVQDLDSNKVGVDNNSSTQKIDAGNRASNPEELKERLAAKLSQFTGKKLDLSDKKMKTKLKRKLDKWEKKKLKRKNNKMRSKIAKLAQATKAASVSSTSALTESVKTEIPEPTVTSRPPKPIFNSEGRMVFSKFDFGELSTPSPILKKTTLDPKAAMIKIKKVKEKVKFLEAKGEVEKARSIEEKQAWEGALQRAEGVKVKDNVELLAKSIKKRDKIKSQSKKKWAERIEAQEKRKDDQQKKRKANIKKKKTEKKEHKLNKLAKKGKFIV</sequence>
<reference evidence="7 8" key="1">
    <citation type="submission" date="2016-03" db="EMBL/GenBank/DDBJ databases">
        <title>EvidentialGene: Evidence-directed Construction of Genes on Genomes.</title>
        <authorList>
            <person name="Gilbert D.G."/>
            <person name="Choi J.-H."/>
            <person name="Mockaitis K."/>
            <person name="Colbourne J."/>
            <person name="Pfrender M."/>
        </authorList>
    </citation>
    <scope>NUCLEOTIDE SEQUENCE [LARGE SCALE GENOMIC DNA]</scope>
    <source>
        <strain evidence="7 8">Xinb3</strain>
        <tissue evidence="7">Complete organism</tissue>
    </source>
</reference>
<feature type="domain" description="Ribosomal RNA-processing protein 14/surfeit locus protein 6 C-terminal" evidence="6">
    <location>
        <begin position="151"/>
        <end position="354"/>
    </location>
</feature>
<dbReference type="PANTHER" id="PTHR14369:SF0">
    <property type="entry name" value="SURFEIT LOCUS PROTEIN 6"/>
    <property type="match status" value="1"/>
</dbReference>
<evidence type="ECO:0000313" key="8">
    <source>
        <dbReference type="Proteomes" id="UP000076858"/>
    </source>
</evidence>
<dbReference type="GO" id="GO:0003723">
    <property type="term" value="F:RNA binding"/>
    <property type="evidence" value="ECO:0007669"/>
    <property type="project" value="TreeGrafter"/>
</dbReference>
<dbReference type="PANTHER" id="PTHR14369">
    <property type="entry name" value="SURFEIT LOCUS PROTEIN 6"/>
    <property type="match status" value="1"/>
</dbReference>
<evidence type="ECO:0000256" key="2">
    <source>
        <dbReference type="ARBA" id="ARBA00005904"/>
    </source>
</evidence>
<evidence type="ECO:0000256" key="4">
    <source>
        <dbReference type="SAM" id="Coils"/>
    </source>
</evidence>
<evidence type="ECO:0000313" key="7">
    <source>
        <dbReference type="EMBL" id="KZS18838.1"/>
    </source>
</evidence>
<keyword evidence="8" id="KW-1185">Reference proteome</keyword>
<dbReference type="AlphaFoldDB" id="A0A162PGT7"/>